<feature type="non-terminal residue" evidence="2">
    <location>
        <position position="1"/>
    </location>
</feature>
<dbReference type="EMBL" id="JABANO010027660">
    <property type="protein sequence ID" value="KAF4716492.1"/>
    <property type="molecule type" value="Genomic_DNA"/>
</dbReference>
<proteinExistence type="predicted"/>
<sequence>LERELRDLRRTHEILEEAASERYVRQAELEEYFLACVDEARKDASRRRYSGYGLKQTSPRSTRQDVLDSLVSSEEDHQLPVLGCAERWTPFTPEAHSLAWGRYEDDLHAASVSAVCSSGSVWHLNRRPNTSTKMFVNICGHPLVEGPLLPSGARADGHLVDKMGIRNMQVPVDVGSFRRVFDRAGNACVAIDVIFAPWLVSKLADCVPIIQRGEKMDTTRQSLVVDLVTVALRN</sequence>
<dbReference type="Pfam" id="PF08190">
    <property type="entry name" value="PIH1"/>
    <property type="match status" value="1"/>
</dbReference>
<comment type="caution">
    <text evidence="2">The sequence shown here is derived from an EMBL/GenBank/DDBJ whole genome shotgun (WGS) entry which is preliminary data.</text>
</comment>
<gene>
    <name evidence="2" type="ORF">FOZ63_006854</name>
</gene>
<protein>
    <recommendedName>
        <fullName evidence="1">PIH1 N-terminal domain-containing protein</fullName>
    </recommendedName>
</protein>
<reference evidence="2 3" key="1">
    <citation type="submission" date="2020-04" db="EMBL/GenBank/DDBJ databases">
        <title>Perkinsus olseni comparative genomics.</title>
        <authorList>
            <person name="Bogema D.R."/>
        </authorList>
    </citation>
    <scope>NUCLEOTIDE SEQUENCE [LARGE SCALE GENOMIC DNA]</scope>
    <source>
        <strain evidence="2 3">ATCC PRA-207</strain>
    </source>
</reference>
<name>A0A7J6R7W3_PEROL</name>
<feature type="domain" description="PIH1 N-terminal" evidence="1">
    <location>
        <begin position="129"/>
        <end position="202"/>
    </location>
</feature>
<organism evidence="2 3">
    <name type="scientific">Perkinsus olseni</name>
    <name type="common">Perkinsus atlanticus</name>
    <dbReference type="NCBI Taxonomy" id="32597"/>
    <lineage>
        <taxon>Eukaryota</taxon>
        <taxon>Sar</taxon>
        <taxon>Alveolata</taxon>
        <taxon>Perkinsozoa</taxon>
        <taxon>Perkinsea</taxon>
        <taxon>Perkinsida</taxon>
        <taxon>Perkinsidae</taxon>
        <taxon>Perkinsus</taxon>
    </lineage>
</organism>
<keyword evidence="3" id="KW-1185">Reference proteome</keyword>
<dbReference type="Proteomes" id="UP000553632">
    <property type="component" value="Unassembled WGS sequence"/>
</dbReference>
<accession>A0A7J6R7W3</accession>
<evidence type="ECO:0000259" key="1">
    <source>
        <dbReference type="Pfam" id="PF08190"/>
    </source>
</evidence>
<evidence type="ECO:0000313" key="3">
    <source>
        <dbReference type="Proteomes" id="UP000553632"/>
    </source>
</evidence>
<dbReference type="InterPro" id="IPR012981">
    <property type="entry name" value="PIH1_N"/>
</dbReference>
<dbReference type="AlphaFoldDB" id="A0A7J6R7W3"/>
<evidence type="ECO:0000313" key="2">
    <source>
        <dbReference type="EMBL" id="KAF4716492.1"/>
    </source>
</evidence>
<feature type="non-terminal residue" evidence="2">
    <location>
        <position position="234"/>
    </location>
</feature>